<dbReference type="OrthoDB" id="4218847at2"/>
<keyword evidence="4" id="KW-1185">Reference proteome</keyword>
<feature type="region of interest" description="Disordered" evidence="1">
    <location>
        <begin position="1"/>
        <end position="21"/>
    </location>
</feature>
<protein>
    <recommendedName>
        <fullName evidence="5">DUF11 domain-containing protein</fullName>
    </recommendedName>
</protein>
<evidence type="ECO:0000313" key="4">
    <source>
        <dbReference type="Proteomes" id="UP000283128"/>
    </source>
</evidence>
<comment type="caution">
    <text evidence="3">The sequence shown here is derived from an EMBL/GenBank/DDBJ whole genome shotgun (WGS) entry which is preliminary data.</text>
</comment>
<evidence type="ECO:0000256" key="1">
    <source>
        <dbReference type="SAM" id="MobiDB-lite"/>
    </source>
</evidence>
<dbReference type="Proteomes" id="UP000283128">
    <property type="component" value="Unassembled WGS sequence"/>
</dbReference>
<feature type="chain" id="PRO_5018630641" description="DUF11 domain-containing protein" evidence="2">
    <location>
        <begin position="47"/>
        <end position="489"/>
    </location>
</feature>
<feature type="signal peptide" evidence="2">
    <location>
        <begin position="1"/>
        <end position="46"/>
    </location>
</feature>
<proteinExistence type="predicted"/>
<keyword evidence="2" id="KW-0732">Signal</keyword>
<reference evidence="3 4" key="1">
    <citation type="submission" date="2019-01" db="EMBL/GenBank/DDBJ databases">
        <title>Genome sequences of Streptomyces and Rhizobium isolates collected from root and soil.</title>
        <authorList>
            <person name="Chhettri S."/>
            <person name="Sevigny J.L."/>
            <person name="Sen A."/>
            <person name="Ennis N."/>
            <person name="Tisa L."/>
        </authorList>
    </citation>
    <scope>NUCLEOTIDE SEQUENCE [LARGE SCALE GENOMIC DNA]</scope>
    <source>
        <strain evidence="3 4">San01</strain>
    </source>
</reference>
<dbReference type="EMBL" id="RZYA01000003">
    <property type="protein sequence ID" value="RVU27452.1"/>
    <property type="molecule type" value="Genomic_DNA"/>
</dbReference>
<evidence type="ECO:0000313" key="3">
    <source>
        <dbReference type="EMBL" id="RVU27452.1"/>
    </source>
</evidence>
<gene>
    <name evidence="3" type="ORF">EOT10_09830</name>
</gene>
<evidence type="ECO:0000256" key="2">
    <source>
        <dbReference type="SAM" id="SignalP"/>
    </source>
</evidence>
<dbReference type="RefSeq" id="WP_127827710.1">
    <property type="nucleotide sequence ID" value="NZ_RZYA01000003.1"/>
</dbReference>
<dbReference type="AlphaFoldDB" id="A0A3S2VHL1"/>
<sequence>MQASQAAQAPRVPQEPFAGRRRRRHASLALVAGAVLALGSVAPASADEQETDALWIAAPYDLVLPTADAQGDAVGNTIEVKLGHDNTNNAITGGKLTVDATELANVADVTWPSDCAPGADALTATCDFGALNTGPYETVAEIGLRAKAGAPADTTGTIHFTADADSSFGPLTGYPTDTQVRLGDGPDLGVNQVPYRTGVAPGSDIAQAIRLSNHGNRTADRTLLTLFASHGLDFAQRFGNCTYLEDDATTHQTGTTAVCVLDKPVAPGQQYDLSAAGAVRATGAALYERFDYSVDQYSDEAYEQAVAGRPFVQGTGADLVPAAVPAARTLSATATEPDLNTEDNYRSTLINADNKADLIALANDIKGVAPGDIVTARVGVKNRGPAWVASLGAGAPAAAIDVTIPQGTTVTGAPDSCYERGTNQYTCQSPIFMWEKDRSTFDFTLRVDRVIEGGAKGSVATVNDNPELRISAFDPQLANNTAEFTVSGS</sequence>
<name>A0A3S2VHL1_9ACTN</name>
<accession>A0A3S2VHL1</accession>
<evidence type="ECO:0008006" key="5">
    <source>
        <dbReference type="Google" id="ProtNLM"/>
    </source>
</evidence>
<organism evidence="3 4">
    <name type="scientific">Streptomyces antnestii</name>
    <dbReference type="NCBI Taxonomy" id="2494256"/>
    <lineage>
        <taxon>Bacteria</taxon>
        <taxon>Bacillati</taxon>
        <taxon>Actinomycetota</taxon>
        <taxon>Actinomycetes</taxon>
        <taxon>Kitasatosporales</taxon>
        <taxon>Streptomycetaceae</taxon>
        <taxon>Streptomyces</taxon>
    </lineage>
</organism>